<accession>A0ABQ1V8N0</accession>
<dbReference type="EMBL" id="BMCS01000006">
    <property type="protein sequence ID" value="GGF44388.1"/>
    <property type="molecule type" value="Genomic_DNA"/>
</dbReference>
<keyword evidence="2" id="KW-1185">Reference proteome</keyword>
<reference evidence="2" key="1">
    <citation type="journal article" date="2019" name="Int. J. Syst. Evol. Microbiol.">
        <title>The Global Catalogue of Microorganisms (GCM) 10K type strain sequencing project: providing services to taxonomists for standard genome sequencing and annotation.</title>
        <authorList>
            <consortium name="The Broad Institute Genomics Platform"/>
            <consortium name="The Broad Institute Genome Sequencing Center for Infectious Disease"/>
            <person name="Wu L."/>
            <person name="Ma J."/>
        </authorList>
    </citation>
    <scope>NUCLEOTIDE SEQUENCE [LARGE SCALE GENOMIC DNA]</scope>
    <source>
        <strain evidence="2">CCM 7855</strain>
    </source>
</reference>
<sequence>MTGVVTTYSDHENPKNPYFDIIPYVCPFLPDSLTRDKLKMTKKQTGFGGQHSLLQLCRMVTDTGPNYESLSITVAIQATSFADVSAIPDHTTIETKVPIRSDVTGTVYKTRNDDRTSTKYCNIVWGTFYGSASVTVGVSNGYRAEPCEKVREYAPLIAPYLPSKPIQMRPTEG</sequence>
<protein>
    <submittedName>
        <fullName evidence="1">Uncharacterized protein</fullName>
    </submittedName>
</protein>
<evidence type="ECO:0000313" key="2">
    <source>
        <dbReference type="Proteomes" id="UP000632454"/>
    </source>
</evidence>
<evidence type="ECO:0000313" key="1">
    <source>
        <dbReference type="EMBL" id="GGF44388.1"/>
    </source>
</evidence>
<name>A0ABQ1V8N0_9NOCA</name>
<organism evidence="1 2">
    <name type="scientific">Williamsia phyllosphaerae</name>
    <dbReference type="NCBI Taxonomy" id="885042"/>
    <lineage>
        <taxon>Bacteria</taxon>
        <taxon>Bacillati</taxon>
        <taxon>Actinomycetota</taxon>
        <taxon>Actinomycetes</taxon>
        <taxon>Mycobacteriales</taxon>
        <taxon>Nocardiaceae</taxon>
        <taxon>Williamsia</taxon>
    </lineage>
</organism>
<dbReference type="Proteomes" id="UP000632454">
    <property type="component" value="Unassembled WGS sequence"/>
</dbReference>
<comment type="caution">
    <text evidence="1">The sequence shown here is derived from an EMBL/GenBank/DDBJ whole genome shotgun (WGS) entry which is preliminary data.</text>
</comment>
<proteinExistence type="predicted"/>
<gene>
    <name evidence="1" type="ORF">GCM10007298_45160</name>
</gene>